<feature type="compositionally biased region" description="Polar residues" evidence="1">
    <location>
        <begin position="59"/>
        <end position="68"/>
    </location>
</feature>
<dbReference type="AlphaFoldDB" id="A0AAV2TCD7"/>
<proteinExistence type="predicted"/>
<evidence type="ECO:0000313" key="3">
    <source>
        <dbReference type="Proteomes" id="UP001497525"/>
    </source>
</evidence>
<name>A0AAV2TCD7_CALDB</name>
<evidence type="ECO:0000256" key="1">
    <source>
        <dbReference type="SAM" id="MobiDB-lite"/>
    </source>
</evidence>
<accession>A0AAV2TCD7</accession>
<gene>
    <name evidence="2" type="ORF">CDAUBV1_LOCUS7883</name>
</gene>
<organism evidence="2 3">
    <name type="scientific">Calicophoron daubneyi</name>
    <name type="common">Rumen fluke</name>
    <name type="synonym">Paramphistomum daubneyi</name>
    <dbReference type="NCBI Taxonomy" id="300641"/>
    <lineage>
        <taxon>Eukaryota</taxon>
        <taxon>Metazoa</taxon>
        <taxon>Spiralia</taxon>
        <taxon>Lophotrochozoa</taxon>
        <taxon>Platyhelminthes</taxon>
        <taxon>Trematoda</taxon>
        <taxon>Digenea</taxon>
        <taxon>Plagiorchiida</taxon>
        <taxon>Pronocephalata</taxon>
        <taxon>Paramphistomoidea</taxon>
        <taxon>Paramphistomidae</taxon>
        <taxon>Calicophoron</taxon>
    </lineage>
</organism>
<comment type="caution">
    <text evidence="2">The sequence shown here is derived from an EMBL/GenBank/DDBJ whole genome shotgun (WGS) entry which is preliminary data.</text>
</comment>
<dbReference type="Proteomes" id="UP001497525">
    <property type="component" value="Unassembled WGS sequence"/>
</dbReference>
<protein>
    <submittedName>
        <fullName evidence="2">Uncharacterized protein</fullName>
    </submittedName>
</protein>
<sequence length="184" mass="19816">MDVQTMGELFVNDENSQPASLLGATFLDSTCQAEDAIAVEVGVSIDPNKPTDGDHKNANSESSVTMGSGSHPCQDAGVVISGSASGSKNLSEQVSGQKEERRNPDQFMNGHSKPELAFQKRERVVAVEKSNGKITPEPIDERLGLGRNSGSSERVDLLFGVLFVGPLKHTLEPNYRLENYKSEP</sequence>
<reference evidence="2" key="1">
    <citation type="submission" date="2024-06" db="EMBL/GenBank/DDBJ databases">
        <authorList>
            <person name="Liu X."/>
            <person name="Lenzi L."/>
            <person name="Haldenby T S."/>
            <person name="Uol C."/>
        </authorList>
    </citation>
    <scope>NUCLEOTIDE SEQUENCE</scope>
</reference>
<feature type="region of interest" description="Disordered" evidence="1">
    <location>
        <begin position="44"/>
        <end position="114"/>
    </location>
</feature>
<feature type="compositionally biased region" description="Basic and acidic residues" evidence="1">
    <location>
        <begin position="49"/>
        <end position="58"/>
    </location>
</feature>
<evidence type="ECO:0000313" key="2">
    <source>
        <dbReference type="EMBL" id="CAL5134511.1"/>
    </source>
</evidence>
<dbReference type="EMBL" id="CAXLJL010000201">
    <property type="protein sequence ID" value="CAL5134511.1"/>
    <property type="molecule type" value="Genomic_DNA"/>
</dbReference>
<feature type="compositionally biased region" description="Low complexity" evidence="1">
    <location>
        <begin position="76"/>
        <end position="87"/>
    </location>
</feature>